<feature type="region of interest" description="Disordered" evidence="1">
    <location>
        <begin position="805"/>
        <end position="828"/>
    </location>
</feature>
<organism evidence="2 3">
    <name type="scientific">Cercophora newfieldiana</name>
    <dbReference type="NCBI Taxonomy" id="92897"/>
    <lineage>
        <taxon>Eukaryota</taxon>
        <taxon>Fungi</taxon>
        <taxon>Dikarya</taxon>
        <taxon>Ascomycota</taxon>
        <taxon>Pezizomycotina</taxon>
        <taxon>Sordariomycetes</taxon>
        <taxon>Sordariomycetidae</taxon>
        <taxon>Sordariales</taxon>
        <taxon>Lasiosphaeriaceae</taxon>
        <taxon>Cercophora</taxon>
    </lineage>
</organism>
<name>A0AA39YRI6_9PEZI</name>
<gene>
    <name evidence="2" type="ORF">B0T16DRAFT_385434</name>
</gene>
<sequence length="942" mass="101434">MSPQDAPQWTKASSSGLAPETHVRVYPYLDLAAARTSSSSIWSIGPGKGVRHRKYSARCVLHMRPPLHLSTHQPASQPASATLLARCSPERLLNGVSTACRPVYDHPFDVSVIIITCLGSGALVPFASSPLLRGQGVRNSPTIPTCWLDERTNPERCSSKRSAQGQGYALRRSVSSMKRLLPLVLSPSTTSLSTPPSTTTTTTTATTTTLAAKMATIEEPATECSFPELLARDLEVSEAIFTSKSMTAGCPSLGLATPHGEGNSYPFRRELEKARQPTLSVFSEPVIGSHHRHSLAMDIRRNPSVATFGHDESRCAGEILDSASESSAGMEPLPVRMREQSFTTAATSVSGRCSSLLSRKPVSPASLASSKMDRSQEGTWFDGEGDGDGEFDSHTRPDTANNSGASHIMAAPPSRRRANSVFNALETRDMFHTPSNNTNSRPATVYISHRPPALTTTTEERPHTSSGPPRRMERPRLIEIQPALAVPKRKSSLKKILCEELPLSTSTAPAAPSAPASPLRFVTSSASNGPPNEEHDFRYHGGPLTSHPPMTLLATSCGRTVIDASKPSSFESDDPDRLRHRLSIAGSFHMGGAGSFSGLIVDDEEPEEPPRQQEQQQPERMRNLSMGTIGSWADSNAEVFAPRVTSNAPVISAPGIPLPPEVVETLRISIACFPETMLLSSSLSIETIRTYSKKVKHRTTPNHQHRLSEDNYPSSYSSRPASRWGFPKLIHARRAKQNSSQSAASLAGIAEMSGAIPRGAPMTPNWTPIKNIFSTGSDYLCDALYAHIIAYNYISALCPPATTSSSMRLVPGSSDSDGPYNPEDKAGPEIPKKAASILGLQASAPAHSSAVNPLLRRIHSRRMGGRNSVAGSNHEMATLRDVQAGLGRCIAFLVATLKQTGSEPRPLDGRLRMVQAREAEAMDPLLLRSLCEVVRCSEAAIC</sequence>
<protein>
    <submittedName>
        <fullName evidence="2">Uncharacterized protein</fullName>
    </submittedName>
</protein>
<accession>A0AA39YRI6</accession>
<dbReference type="AlphaFoldDB" id="A0AA39YRI6"/>
<feature type="region of interest" description="Disordered" evidence="1">
    <location>
        <begin position="505"/>
        <end position="534"/>
    </location>
</feature>
<keyword evidence="3" id="KW-1185">Reference proteome</keyword>
<evidence type="ECO:0000313" key="3">
    <source>
        <dbReference type="Proteomes" id="UP001174936"/>
    </source>
</evidence>
<dbReference type="Proteomes" id="UP001174936">
    <property type="component" value="Unassembled WGS sequence"/>
</dbReference>
<evidence type="ECO:0000313" key="2">
    <source>
        <dbReference type="EMBL" id="KAK0656785.1"/>
    </source>
</evidence>
<proteinExistence type="predicted"/>
<feature type="compositionally biased region" description="Basic residues" evidence="1">
    <location>
        <begin position="695"/>
        <end position="705"/>
    </location>
</feature>
<feature type="region of interest" description="Disordered" evidence="1">
    <location>
        <begin position="346"/>
        <end position="416"/>
    </location>
</feature>
<dbReference type="EMBL" id="JAULSV010000001">
    <property type="protein sequence ID" value="KAK0656785.1"/>
    <property type="molecule type" value="Genomic_DNA"/>
</dbReference>
<feature type="region of interest" description="Disordered" evidence="1">
    <location>
        <begin position="695"/>
        <end position="714"/>
    </location>
</feature>
<evidence type="ECO:0000256" key="1">
    <source>
        <dbReference type="SAM" id="MobiDB-lite"/>
    </source>
</evidence>
<comment type="caution">
    <text evidence="2">The sequence shown here is derived from an EMBL/GenBank/DDBJ whole genome shotgun (WGS) entry which is preliminary data.</text>
</comment>
<feature type="compositionally biased region" description="Low complexity" evidence="1">
    <location>
        <begin position="505"/>
        <end position="519"/>
    </location>
</feature>
<feature type="compositionally biased region" description="Polar residues" evidence="1">
    <location>
        <begin position="346"/>
        <end position="357"/>
    </location>
</feature>
<feature type="region of interest" description="Disordered" evidence="1">
    <location>
        <begin position="595"/>
        <end position="621"/>
    </location>
</feature>
<reference evidence="2" key="1">
    <citation type="submission" date="2023-06" db="EMBL/GenBank/DDBJ databases">
        <title>Genome-scale phylogeny and comparative genomics of the fungal order Sordariales.</title>
        <authorList>
            <consortium name="Lawrence Berkeley National Laboratory"/>
            <person name="Hensen N."/>
            <person name="Bonometti L."/>
            <person name="Westerberg I."/>
            <person name="Brannstrom I.O."/>
            <person name="Guillou S."/>
            <person name="Cros-Aarteil S."/>
            <person name="Calhoun S."/>
            <person name="Haridas S."/>
            <person name="Kuo A."/>
            <person name="Mondo S."/>
            <person name="Pangilinan J."/>
            <person name="Riley R."/>
            <person name="Labutti K."/>
            <person name="Andreopoulos B."/>
            <person name="Lipzen A."/>
            <person name="Chen C."/>
            <person name="Yanf M."/>
            <person name="Daum C."/>
            <person name="Ng V."/>
            <person name="Clum A."/>
            <person name="Steindorff A."/>
            <person name="Ohm R."/>
            <person name="Martin F."/>
            <person name="Silar P."/>
            <person name="Natvig D."/>
            <person name="Lalanne C."/>
            <person name="Gautier V."/>
            <person name="Ament-Velasquez S.L."/>
            <person name="Kruys A."/>
            <person name="Hutchinson M.I."/>
            <person name="Powell A.J."/>
            <person name="Barry K."/>
            <person name="Miller A.N."/>
            <person name="Grigoriev I.V."/>
            <person name="Debuchy R."/>
            <person name="Gladieux P."/>
            <person name="Thoren M.H."/>
            <person name="Johannesson H."/>
        </authorList>
    </citation>
    <scope>NUCLEOTIDE SEQUENCE</scope>
    <source>
        <strain evidence="2">SMH2532-1</strain>
    </source>
</reference>